<gene>
    <name evidence="1" type="ORF">H9I45_04345</name>
</gene>
<sequence length="172" mass="20088">MTKHNYILLSLVFSLTYSCYAQKAKTESELKPNESKKTKLAIDTVAEIEKKLAYDFAYQTFTNCDTYEFPELTTENATQRLVKLWKTDKSKVIETCDSYNSAYGKLLEIKISEILTNKTGNKFFRYKATFSKTENIAEIRVYTNSENKFDGIIIFAKWIDKYSEYKEKTKSE</sequence>
<dbReference type="RefSeq" id="WP_088352848.1">
    <property type="nucleotide sequence ID" value="NZ_CP061813.1"/>
</dbReference>
<dbReference type="Proteomes" id="UP000516764">
    <property type="component" value="Chromosome"/>
</dbReference>
<dbReference type="OrthoDB" id="1351300at2"/>
<proteinExistence type="predicted"/>
<dbReference type="EMBL" id="CP061813">
    <property type="protein sequence ID" value="QOD61686.1"/>
    <property type="molecule type" value="Genomic_DNA"/>
</dbReference>
<dbReference type="PROSITE" id="PS51257">
    <property type="entry name" value="PROKAR_LIPOPROTEIN"/>
    <property type="match status" value="1"/>
</dbReference>
<accession>A0A7L8AI39</accession>
<evidence type="ECO:0000313" key="2">
    <source>
        <dbReference type="Proteomes" id="UP000516764"/>
    </source>
</evidence>
<dbReference type="KEGG" id="phal:H9I45_04345"/>
<reference evidence="1 2" key="1">
    <citation type="journal article" date="2016" name="Int. J. Syst. Evol. Microbiol.">
        <title>Polaribacter haliotis sp. nov., isolated from the gut of abalone Haliotis discus hannai.</title>
        <authorList>
            <person name="Kim Y.O."/>
            <person name="Park I.S."/>
            <person name="Park S."/>
            <person name="Nam B.H."/>
            <person name="Park J.M."/>
            <person name="Kim D.G."/>
            <person name="Yoon J.H."/>
        </authorList>
    </citation>
    <scope>NUCLEOTIDE SEQUENCE [LARGE SCALE GENOMIC DNA]</scope>
    <source>
        <strain evidence="1 2">KCTC 52418</strain>
    </source>
</reference>
<organism evidence="1 2">
    <name type="scientific">Polaribacter haliotis</name>
    <dbReference type="NCBI Taxonomy" id="1888915"/>
    <lineage>
        <taxon>Bacteria</taxon>
        <taxon>Pseudomonadati</taxon>
        <taxon>Bacteroidota</taxon>
        <taxon>Flavobacteriia</taxon>
        <taxon>Flavobacteriales</taxon>
        <taxon>Flavobacteriaceae</taxon>
    </lineage>
</organism>
<evidence type="ECO:0000313" key="1">
    <source>
        <dbReference type="EMBL" id="QOD61686.1"/>
    </source>
</evidence>
<protein>
    <recommendedName>
        <fullName evidence="3">DUF3887 domain-containing protein</fullName>
    </recommendedName>
</protein>
<keyword evidence="2" id="KW-1185">Reference proteome</keyword>
<dbReference type="AlphaFoldDB" id="A0A7L8AI39"/>
<name>A0A7L8AI39_9FLAO</name>
<evidence type="ECO:0008006" key="3">
    <source>
        <dbReference type="Google" id="ProtNLM"/>
    </source>
</evidence>